<evidence type="ECO:0000256" key="1">
    <source>
        <dbReference type="ARBA" id="ARBA00006484"/>
    </source>
</evidence>
<dbReference type="Pfam" id="PF00106">
    <property type="entry name" value="adh_short"/>
    <property type="match status" value="1"/>
</dbReference>
<dbReference type="InterPro" id="IPR002347">
    <property type="entry name" value="SDR_fam"/>
</dbReference>
<accession>A0A3D8QVX1</accession>
<reference evidence="3 4" key="1">
    <citation type="journal article" date="2018" name="IMA Fungus">
        <title>IMA Genome-F 9: Draft genome sequence of Annulohypoxylon stygium, Aspergillus mulundensis, Berkeleyomyces basicola (syn. Thielaviopsis basicola), Ceratocystis smalleyi, two Cercospora beticola strains, Coleophoma cylindrospora, Fusarium fracticaudum, Phialophora cf. hyalina, and Morchella septimelata.</title>
        <authorList>
            <person name="Wingfield B.D."/>
            <person name="Bills G.F."/>
            <person name="Dong Y."/>
            <person name="Huang W."/>
            <person name="Nel W.J."/>
            <person name="Swalarsk-Parry B.S."/>
            <person name="Vaghefi N."/>
            <person name="Wilken P.M."/>
            <person name="An Z."/>
            <person name="de Beer Z.W."/>
            <person name="De Vos L."/>
            <person name="Chen L."/>
            <person name="Duong T.A."/>
            <person name="Gao Y."/>
            <person name="Hammerbacher A."/>
            <person name="Kikkert J.R."/>
            <person name="Li Y."/>
            <person name="Li H."/>
            <person name="Li K."/>
            <person name="Li Q."/>
            <person name="Liu X."/>
            <person name="Ma X."/>
            <person name="Naidoo K."/>
            <person name="Pethybridge S.J."/>
            <person name="Sun J."/>
            <person name="Steenkamp E.T."/>
            <person name="van der Nest M.A."/>
            <person name="van Wyk S."/>
            <person name="Wingfield M.J."/>
            <person name="Xiong C."/>
            <person name="Yue Q."/>
            <person name="Zhang X."/>
        </authorList>
    </citation>
    <scope>NUCLEOTIDE SEQUENCE [LARGE SCALE GENOMIC DNA]</scope>
    <source>
        <strain evidence="3 4">DSM 5745</strain>
    </source>
</reference>
<dbReference type="EMBL" id="PVWQ01000013">
    <property type="protein sequence ID" value="RDW65927.1"/>
    <property type="molecule type" value="Genomic_DNA"/>
</dbReference>
<dbReference type="PANTHER" id="PTHR43669:SF3">
    <property type="entry name" value="ALCOHOL DEHYDROGENASE, PUTATIVE (AFU_ORTHOLOGUE AFUA_3G03445)-RELATED"/>
    <property type="match status" value="1"/>
</dbReference>
<gene>
    <name evidence="3" type="ORF">DSM5745_09666</name>
</gene>
<dbReference type="RefSeq" id="XP_026600030.1">
    <property type="nucleotide sequence ID" value="XM_026751682.1"/>
</dbReference>
<protein>
    <submittedName>
        <fullName evidence="3">Uncharacterized protein</fullName>
    </submittedName>
</protein>
<dbReference type="Gene3D" id="3.40.50.720">
    <property type="entry name" value="NAD(P)-binding Rossmann-like Domain"/>
    <property type="match status" value="1"/>
</dbReference>
<keyword evidence="2" id="KW-0560">Oxidoreductase</keyword>
<dbReference type="Proteomes" id="UP000256690">
    <property type="component" value="Unassembled WGS sequence"/>
</dbReference>
<dbReference type="InterPro" id="IPR036291">
    <property type="entry name" value="NAD(P)-bd_dom_sf"/>
</dbReference>
<dbReference type="AlphaFoldDB" id="A0A3D8QVX1"/>
<dbReference type="GO" id="GO:0016491">
    <property type="term" value="F:oxidoreductase activity"/>
    <property type="evidence" value="ECO:0007669"/>
    <property type="project" value="UniProtKB-KW"/>
</dbReference>
<sequence length="148" mass="15887">MPTSSLPITCALVTGGGGIGKACSAYLIAKGIKVIIAGRTELNLQSAARKIRAAAYYMLDTGKTASIPEFIARLTTEHPQLDCLVSREQRRRAAAARGLQDTRGRQALGGDHQRVFRAWLHPVFGYQSGLQRDEGMVAFLDGDAADAD</sequence>
<organism evidence="3 4">
    <name type="scientific">Aspergillus mulundensis</name>
    <dbReference type="NCBI Taxonomy" id="1810919"/>
    <lineage>
        <taxon>Eukaryota</taxon>
        <taxon>Fungi</taxon>
        <taxon>Dikarya</taxon>
        <taxon>Ascomycota</taxon>
        <taxon>Pezizomycotina</taxon>
        <taxon>Eurotiomycetes</taxon>
        <taxon>Eurotiomycetidae</taxon>
        <taxon>Eurotiales</taxon>
        <taxon>Aspergillaceae</taxon>
        <taxon>Aspergillus</taxon>
        <taxon>Aspergillus subgen. Nidulantes</taxon>
    </lineage>
</organism>
<dbReference type="STRING" id="1810919.A0A3D8QVX1"/>
<dbReference type="GeneID" id="38120036"/>
<dbReference type="SUPFAM" id="SSF51735">
    <property type="entry name" value="NAD(P)-binding Rossmann-fold domains"/>
    <property type="match status" value="1"/>
</dbReference>
<evidence type="ECO:0000313" key="3">
    <source>
        <dbReference type="EMBL" id="RDW65927.1"/>
    </source>
</evidence>
<comment type="caution">
    <text evidence="3">The sequence shown here is derived from an EMBL/GenBank/DDBJ whole genome shotgun (WGS) entry which is preliminary data.</text>
</comment>
<comment type="similarity">
    <text evidence="1">Belongs to the short-chain dehydrogenases/reductases (SDR) family.</text>
</comment>
<evidence type="ECO:0000313" key="4">
    <source>
        <dbReference type="Proteomes" id="UP000256690"/>
    </source>
</evidence>
<keyword evidence="4" id="KW-1185">Reference proteome</keyword>
<proteinExistence type="inferred from homology"/>
<dbReference type="OrthoDB" id="37659at2759"/>
<evidence type="ECO:0000256" key="2">
    <source>
        <dbReference type="ARBA" id="ARBA00023002"/>
    </source>
</evidence>
<name>A0A3D8QVX1_9EURO</name>
<dbReference type="PANTHER" id="PTHR43669">
    <property type="entry name" value="5-KETO-D-GLUCONATE 5-REDUCTASE"/>
    <property type="match status" value="1"/>
</dbReference>